<evidence type="ECO:0000313" key="2">
    <source>
        <dbReference type="EMBL" id="AVH60473.1"/>
    </source>
</evidence>
<reference evidence="2 3" key="1">
    <citation type="submission" date="2018-02" db="EMBL/GenBank/DDBJ databases">
        <title>Complete genome sequence of Streptomyces dengpaensis, the producer of angucyclines.</title>
        <authorList>
            <person name="Yumei L."/>
        </authorList>
    </citation>
    <scope>NUCLEOTIDE SEQUENCE [LARGE SCALE GENOMIC DNA]</scope>
    <source>
        <strain evidence="2 3">XZHG99</strain>
    </source>
</reference>
<protein>
    <recommendedName>
        <fullName evidence="1">Trypsin-co-occurring domain-containing protein</fullName>
    </recommendedName>
</protein>
<dbReference type="RefSeq" id="WP_099502241.1">
    <property type="nucleotide sequence ID" value="NZ_CP026652.1"/>
</dbReference>
<feature type="domain" description="Trypsin-co-occurring" evidence="1">
    <location>
        <begin position="7"/>
        <end position="98"/>
    </location>
</feature>
<keyword evidence="3" id="KW-1185">Reference proteome</keyword>
<dbReference type="NCBIfam" id="NF041216">
    <property type="entry name" value="CU044_2847_fam"/>
    <property type="match status" value="1"/>
</dbReference>
<evidence type="ECO:0000313" key="3">
    <source>
        <dbReference type="Proteomes" id="UP000238413"/>
    </source>
</evidence>
<dbReference type="InterPro" id="IPR045794">
    <property type="entry name" value="Trypco1"/>
</dbReference>
<dbReference type="Proteomes" id="UP000238413">
    <property type="component" value="Chromosome"/>
</dbReference>
<sequence>MATKLIRLADGTLVEVEVPTAQARRISGGVTDNVNSRLDQIDSLLVSVCKPLLSAWRALGEEVSIEQAQVEVGLSFEGEGNIFITKAKAGANLTVTLTITRREGR</sequence>
<organism evidence="2 3">
    <name type="scientific">Streptomyces dengpaensis</name>
    <dbReference type="NCBI Taxonomy" id="2049881"/>
    <lineage>
        <taxon>Bacteria</taxon>
        <taxon>Bacillati</taxon>
        <taxon>Actinomycetota</taxon>
        <taxon>Actinomycetes</taxon>
        <taxon>Kitasatosporales</taxon>
        <taxon>Streptomycetaceae</taxon>
        <taxon>Streptomyces</taxon>
    </lineage>
</organism>
<name>A0ABM6T1C6_9ACTN</name>
<accession>A0ABM6T1C6</accession>
<dbReference type="EMBL" id="CP026652">
    <property type="protein sequence ID" value="AVH60473.1"/>
    <property type="molecule type" value="Genomic_DNA"/>
</dbReference>
<gene>
    <name evidence="2" type="ORF">C4B68_37075</name>
</gene>
<dbReference type="Pfam" id="PF19493">
    <property type="entry name" value="Trypco1"/>
    <property type="match status" value="1"/>
</dbReference>
<evidence type="ECO:0000259" key="1">
    <source>
        <dbReference type="Pfam" id="PF19493"/>
    </source>
</evidence>
<proteinExistence type="predicted"/>